<dbReference type="AlphaFoldDB" id="A0A0A2N407"/>
<evidence type="ECO:0000313" key="6">
    <source>
        <dbReference type="Proteomes" id="UP000245216"/>
    </source>
</evidence>
<dbReference type="OrthoDB" id="8942629at2"/>
<evidence type="ECO:0000313" key="3">
    <source>
        <dbReference type="EMBL" id="UPL22317.1"/>
    </source>
</evidence>
<reference evidence="2 6" key="3">
    <citation type="submission" date="2018-05" db="EMBL/GenBank/DDBJ databases">
        <authorList>
            <person name="Lanie J.A."/>
            <person name="Ng W.-L."/>
            <person name="Kazmierczak K.M."/>
            <person name="Andrzejewski T.M."/>
            <person name="Davidsen T.M."/>
            <person name="Wayne K.J."/>
            <person name="Tettelin H."/>
            <person name="Glass J.I."/>
            <person name="Rusch D."/>
            <person name="Podicherti R."/>
            <person name="Tsui H.-C.T."/>
            <person name="Winkler M.E."/>
        </authorList>
    </citation>
    <scope>NUCLEOTIDE SEQUENCE [LARGE SCALE GENOMIC DNA]</scope>
    <source>
        <strain evidence="2 6">YBY</strain>
    </source>
</reference>
<dbReference type="Proteomes" id="UP000214561">
    <property type="component" value="Chromosome"/>
</dbReference>
<keyword evidence="7" id="KW-1185">Reference proteome</keyword>
<organism evidence="2 6">
    <name type="scientific">Alcaligenes faecalis</name>
    <dbReference type="NCBI Taxonomy" id="511"/>
    <lineage>
        <taxon>Bacteria</taxon>
        <taxon>Pseudomonadati</taxon>
        <taxon>Pseudomonadota</taxon>
        <taxon>Betaproteobacteria</taxon>
        <taxon>Burkholderiales</taxon>
        <taxon>Alcaligenaceae</taxon>
        <taxon>Alcaligenes</taxon>
    </lineage>
</organism>
<dbReference type="STRING" id="511.UZ73_04765"/>
<accession>A0A0A2N407</accession>
<dbReference type="eggNOG" id="ENOG502ZIDN">
    <property type="taxonomic scope" value="Bacteria"/>
</dbReference>
<reference evidence="4 7" key="5">
    <citation type="submission" date="2022-05" db="EMBL/GenBank/DDBJ databases">
        <title>Complete sequence of strain NY11312.</title>
        <authorList>
            <person name="Zhou D."/>
        </authorList>
    </citation>
    <scope>NUCLEOTIDE SEQUENCE [LARGE SCALE GENOMIC DNA]</scope>
    <source>
        <strain evidence="4 7">NY11312</strain>
    </source>
</reference>
<evidence type="ECO:0000313" key="7">
    <source>
        <dbReference type="Proteomes" id="UP001211866"/>
    </source>
</evidence>
<dbReference type="EMBL" id="QEXO01000001">
    <property type="protein sequence ID" value="PWE15177.1"/>
    <property type="molecule type" value="Genomic_DNA"/>
</dbReference>
<reference evidence="2 6" key="2">
    <citation type="submission" date="2018-05" db="EMBL/GenBank/DDBJ databases">
        <title>Genome Sequence of an Efficient Indole-Degrading Bacterium, Alcaligenes sp.YBY.</title>
        <authorList>
            <person name="Yang B."/>
        </authorList>
    </citation>
    <scope>NUCLEOTIDE SEQUENCE [LARGE SCALE GENOMIC DNA]</scope>
    <source>
        <strain evidence="2 6">YBY</strain>
    </source>
</reference>
<reference evidence="1 5" key="1">
    <citation type="submission" date="2017-05" db="EMBL/GenBank/DDBJ databases">
        <authorList>
            <person name="Qiu J.G."/>
            <person name="He J."/>
        </authorList>
    </citation>
    <scope>NUCLEOTIDE SEQUENCE [LARGE SCALE GENOMIC DNA]</scope>
    <source>
        <strain evidence="1 5">JQ135</strain>
    </source>
</reference>
<dbReference type="Gene3D" id="3.30.70.260">
    <property type="match status" value="1"/>
</dbReference>
<protein>
    <recommendedName>
        <fullName evidence="8">ACT domain-containing protein</fullName>
    </recommendedName>
</protein>
<dbReference type="KEGG" id="afa:UZ73_04765"/>
<dbReference type="Proteomes" id="UP000245216">
    <property type="component" value="Unassembled WGS sequence"/>
</dbReference>
<dbReference type="Proteomes" id="UP000830925">
    <property type="component" value="Chromosome"/>
</dbReference>
<evidence type="ECO:0000313" key="5">
    <source>
        <dbReference type="Proteomes" id="UP000214561"/>
    </source>
</evidence>
<proteinExistence type="predicted"/>
<dbReference type="KEGG" id="afq:AFA_14420"/>
<sequence length="111" mass="12509">MRIFDLFLRRAGIQASALRARAPLSVSRLTVVCPRGDLAQIRRRIYSDLNTAGIRVANVQVDHSDTHDTACVTLTCPPELRAELMQRARLIRDYPGVLNVKWAGRERIAIN</sequence>
<dbReference type="Proteomes" id="UP001211866">
    <property type="component" value="Chromosome"/>
</dbReference>
<evidence type="ECO:0000313" key="2">
    <source>
        <dbReference type="EMBL" id="PWE15177.1"/>
    </source>
</evidence>
<dbReference type="GeneID" id="96777163"/>
<evidence type="ECO:0000313" key="1">
    <source>
        <dbReference type="EMBL" id="ASR90545.1"/>
    </source>
</evidence>
<dbReference type="EMBL" id="CP096916">
    <property type="protein sequence ID" value="WBM37355.1"/>
    <property type="molecule type" value="Genomic_DNA"/>
</dbReference>
<accession>A0A0M7FPU9</accession>
<evidence type="ECO:0000313" key="4">
    <source>
        <dbReference type="EMBL" id="WBM37355.1"/>
    </source>
</evidence>
<dbReference type="RefSeq" id="WP_003803097.1">
    <property type="nucleotide sequence ID" value="NZ_CAXOJJ010000027.1"/>
</dbReference>
<gene>
    <name evidence="1" type="ORF">AFA_14420</name>
    <name evidence="2" type="ORF">DF183_00090</name>
    <name evidence="4" type="ORF">M2J83_16320</name>
    <name evidence="3" type="ORF">MXF72_04345</name>
</gene>
<dbReference type="EMBL" id="CP021641">
    <property type="protein sequence ID" value="ASR90545.1"/>
    <property type="molecule type" value="Genomic_DNA"/>
</dbReference>
<reference evidence="3" key="4">
    <citation type="submission" date="2022-04" db="EMBL/GenBank/DDBJ databases">
        <title>Genomic mining of Alcaligenes faecalis D334 producing ectoin and derivatives.</title>
        <authorList>
            <person name="Doan V.T."/>
            <person name="Quach N.T."/>
            <person name="Vu T.-H.-N."/>
            <person name="Phi Q.-T."/>
        </authorList>
    </citation>
    <scope>NUCLEOTIDE SEQUENCE</scope>
    <source>
        <strain evidence="3">D334</strain>
    </source>
</reference>
<evidence type="ECO:0008006" key="8">
    <source>
        <dbReference type="Google" id="ProtNLM"/>
    </source>
</evidence>
<name>A0A0A2N407_ALCFA</name>
<dbReference type="EMBL" id="CP095873">
    <property type="protein sequence ID" value="UPL22317.1"/>
    <property type="molecule type" value="Genomic_DNA"/>
</dbReference>